<evidence type="ECO:0000256" key="14">
    <source>
        <dbReference type="SAM" id="Phobius"/>
    </source>
</evidence>
<gene>
    <name evidence="16" type="ORF">IPP15_15730</name>
</gene>
<sequence length="221" mass="25300">MAYGQKPKGDGTIFKNPILDRLTRTHIAWPLSIFYGLAVVLLAYTFYEGFIGTGASILLFFAGLFGFTLVEYLIHRYTFHMEPTTKEKERLQYVLHGAHHDYPKDKTRLAMPPIVSVALASIFFIFYRLLLGKLGIPFTAGFVAGYASYLCVHYSVHAFPPPKNFLKHLWIHHALHHYQQSDAAYGVSSPLWDFFFKTMPEKRGFNVKTKTGFIDDRQNLA</sequence>
<keyword evidence="9 14" id="KW-1133">Transmembrane helix</keyword>
<proteinExistence type="predicted"/>
<keyword evidence="11" id="KW-0443">Lipid metabolism</keyword>
<evidence type="ECO:0000256" key="5">
    <source>
        <dbReference type="ARBA" id="ARBA00022723"/>
    </source>
</evidence>
<keyword evidence="6" id="KW-0256">Endoplasmic reticulum</keyword>
<dbReference type="PANTHER" id="PTHR12863">
    <property type="entry name" value="FATTY ACID HYDROXYLASE"/>
    <property type="match status" value="1"/>
</dbReference>
<feature type="transmembrane region" description="Helical" evidence="14">
    <location>
        <begin position="53"/>
        <end position="74"/>
    </location>
</feature>
<evidence type="ECO:0000256" key="8">
    <source>
        <dbReference type="ARBA" id="ARBA00022833"/>
    </source>
</evidence>
<evidence type="ECO:0000256" key="6">
    <source>
        <dbReference type="ARBA" id="ARBA00022824"/>
    </source>
</evidence>
<evidence type="ECO:0000256" key="9">
    <source>
        <dbReference type="ARBA" id="ARBA00022989"/>
    </source>
</evidence>
<protein>
    <submittedName>
        <fullName evidence="16">Sterol desaturase family protein</fullName>
    </submittedName>
</protein>
<keyword evidence="8" id="KW-0862">Zinc</keyword>
<dbReference type="GO" id="GO:0006633">
    <property type="term" value="P:fatty acid biosynthetic process"/>
    <property type="evidence" value="ECO:0007669"/>
    <property type="project" value="UniProtKB-KW"/>
</dbReference>
<evidence type="ECO:0000256" key="2">
    <source>
        <dbReference type="ARBA" id="ARBA00004477"/>
    </source>
</evidence>
<evidence type="ECO:0000256" key="10">
    <source>
        <dbReference type="ARBA" id="ARBA00023002"/>
    </source>
</evidence>
<accession>A0A9D7SY38</accession>
<dbReference type="Proteomes" id="UP000808337">
    <property type="component" value="Unassembled WGS sequence"/>
</dbReference>
<dbReference type="GO" id="GO:0005506">
    <property type="term" value="F:iron ion binding"/>
    <property type="evidence" value="ECO:0007669"/>
    <property type="project" value="InterPro"/>
</dbReference>
<dbReference type="InterPro" id="IPR006694">
    <property type="entry name" value="Fatty_acid_hydroxylase"/>
</dbReference>
<dbReference type="Pfam" id="PF04116">
    <property type="entry name" value="FA_hydroxylase"/>
    <property type="match status" value="1"/>
</dbReference>
<feature type="transmembrane region" description="Helical" evidence="14">
    <location>
        <begin position="136"/>
        <end position="156"/>
    </location>
</feature>
<evidence type="ECO:0000256" key="7">
    <source>
        <dbReference type="ARBA" id="ARBA00022832"/>
    </source>
</evidence>
<keyword evidence="4 14" id="KW-0812">Transmembrane</keyword>
<comment type="caution">
    <text evidence="16">The sequence shown here is derived from an EMBL/GenBank/DDBJ whole genome shotgun (WGS) entry which is preliminary data.</text>
</comment>
<keyword evidence="12 14" id="KW-0472">Membrane</keyword>
<evidence type="ECO:0000313" key="16">
    <source>
        <dbReference type="EMBL" id="MBK9983795.1"/>
    </source>
</evidence>
<dbReference type="InterPro" id="IPR014430">
    <property type="entry name" value="Scs7"/>
</dbReference>
<keyword evidence="5" id="KW-0479">Metal-binding</keyword>
<keyword evidence="13" id="KW-0275">Fatty acid biosynthesis</keyword>
<evidence type="ECO:0000256" key="11">
    <source>
        <dbReference type="ARBA" id="ARBA00023098"/>
    </source>
</evidence>
<keyword evidence="10" id="KW-0560">Oxidoreductase</keyword>
<dbReference type="GO" id="GO:0016020">
    <property type="term" value="C:membrane"/>
    <property type="evidence" value="ECO:0007669"/>
    <property type="project" value="InterPro"/>
</dbReference>
<evidence type="ECO:0000313" key="17">
    <source>
        <dbReference type="Proteomes" id="UP000808337"/>
    </source>
</evidence>
<evidence type="ECO:0000259" key="15">
    <source>
        <dbReference type="Pfam" id="PF04116"/>
    </source>
</evidence>
<dbReference type="PANTHER" id="PTHR12863:SF1">
    <property type="entry name" value="FATTY ACID 2-HYDROXYLASE"/>
    <property type="match status" value="1"/>
</dbReference>
<evidence type="ECO:0000256" key="4">
    <source>
        <dbReference type="ARBA" id="ARBA00022692"/>
    </source>
</evidence>
<name>A0A9D7SY38_9BACT</name>
<keyword evidence="3" id="KW-0444">Lipid biosynthesis</keyword>
<keyword evidence="7" id="KW-0276">Fatty acid metabolism</keyword>
<evidence type="ECO:0000256" key="13">
    <source>
        <dbReference type="ARBA" id="ARBA00023160"/>
    </source>
</evidence>
<comment type="cofactor">
    <cofactor evidence="1">
        <name>Zn(2+)</name>
        <dbReference type="ChEBI" id="CHEBI:29105"/>
    </cofactor>
</comment>
<feature type="domain" description="Fatty acid hydroxylase" evidence="15">
    <location>
        <begin position="61"/>
        <end position="198"/>
    </location>
</feature>
<dbReference type="EMBL" id="JADKGY010000025">
    <property type="protein sequence ID" value="MBK9983795.1"/>
    <property type="molecule type" value="Genomic_DNA"/>
</dbReference>
<comment type="subcellular location">
    <subcellularLocation>
        <location evidence="2">Endoplasmic reticulum membrane</location>
        <topology evidence="2">Multi-pass membrane protein</topology>
    </subcellularLocation>
</comment>
<feature type="transmembrane region" description="Helical" evidence="14">
    <location>
        <begin position="109"/>
        <end position="130"/>
    </location>
</feature>
<dbReference type="AlphaFoldDB" id="A0A9D7SY38"/>
<feature type="transmembrane region" description="Helical" evidence="14">
    <location>
        <begin position="27"/>
        <end position="47"/>
    </location>
</feature>
<evidence type="ECO:0000256" key="3">
    <source>
        <dbReference type="ARBA" id="ARBA00022516"/>
    </source>
</evidence>
<evidence type="ECO:0000256" key="1">
    <source>
        <dbReference type="ARBA" id="ARBA00001947"/>
    </source>
</evidence>
<evidence type="ECO:0000256" key="12">
    <source>
        <dbReference type="ARBA" id="ARBA00023136"/>
    </source>
</evidence>
<organism evidence="16 17">
    <name type="scientific">Candidatus Opimibacter skivensis</name>
    <dbReference type="NCBI Taxonomy" id="2982028"/>
    <lineage>
        <taxon>Bacteria</taxon>
        <taxon>Pseudomonadati</taxon>
        <taxon>Bacteroidota</taxon>
        <taxon>Saprospiria</taxon>
        <taxon>Saprospirales</taxon>
        <taxon>Saprospiraceae</taxon>
        <taxon>Candidatus Opimibacter</taxon>
    </lineage>
</organism>
<reference evidence="16 17" key="1">
    <citation type="submission" date="2020-10" db="EMBL/GenBank/DDBJ databases">
        <title>Connecting structure to function with the recovery of over 1000 high-quality activated sludge metagenome-assembled genomes encoding full-length rRNA genes using long-read sequencing.</title>
        <authorList>
            <person name="Singleton C.M."/>
            <person name="Petriglieri F."/>
            <person name="Kristensen J.M."/>
            <person name="Kirkegaard R.H."/>
            <person name="Michaelsen T.Y."/>
            <person name="Andersen M.H."/>
            <person name="Karst S.M."/>
            <person name="Dueholm M.S."/>
            <person name="Nielsen P.H."/>
            <person name="Albertsen M."/>
        </authorList>
    </citation>
    <scope>NUCLEOTIDE SEQUENCE [LARGE SCALE GENOMIC DNA]</scope>
    <source>
        <strain evidence="16">Ribe_18-Q3-R11-54_MAXAC.273</strain>
    </source>
</reference>
<dbReference type="GO" id="GO:0080132">
    <property type="term" value="F:fatty acid 2-hydroxylase activity"/>
    <property type="evidence" value="ECO:0007669"/>
    <property type="project" value="InterPro"/>
</dbReference>